<evidence type="ECO:0000256" key="1">
    <source>
        <dbReference type="ARBA" id="ARBA00010646"/>
    </source>
</evidence>
<name>A0A5B8LHL2_9SPHN</name>
<evidence type="ECO:0000313" key="3">
    <source>
        <dbReference type="EMBL" id="QDZ07798.1"/>
    </source>
</evidence>
<dbReference type="InterPro" id="IPR002053">
    <property type="entry name" value="Glyco_hydro_25"/>
</dbReference>
<reference evidence="3 4" key="1">
    <citation type="submission" date="2019-07" db="EMBL/GenBank/DDBJ databases">
        <title>Full genome sequence of Sphingomonas sp. 4R-6-7(HKS19).</title>
        <authorList>
            <person name="Im W.-T."/>
        </authorList>
    </citation>
    <scope>NUCLEOTIDE SEQUENCE [LARGE SCALE GENOMIC DNA]</scope>
    <source>
        <strain evidence="3 4">HKS19</strain>
    </source>
</reference>
<keyword evidence="3" id="KW-0378">Hydrolase</keyword>
<dbReference type="GO" id="GO:0016052">
    <property type="term" value="P:carbohydrate catabolic process"/>
    <property type="evidence" value="ECO:0007669"/>
    <property type="project" value="TreeGrafter"/>
</dbReference>
<dbReference type="KEGG" id="spai:FPZ24_10125"/>
<dbReference type="Pfam" id="PF01183">
    <property type="entry name" value="Glyco_hydro_25"/>
    <property type="match status" value="1"/>
</dbReference>
<dbReference type="EMBL" id="CP042306">
    <property type="protein sequence ID" value="QDZ07798.1"/>
    <property type="molecule type" value="Genomic_DNA"/>
</dbReference>
<dbReference type="GO" id="GO:0003796">
    <property type="term" value="F:lysozyme activity"/>
    <property type="evidence" value="ECO:0007669"/>
    <property type="project" value="InterPro"/>
</dbReference>
<protein>
    <submittedName>
        <fullName evidence="3">Glycosyl hydrolase</fullName>
    </submittedName>
</protein>
<dbReference type="PROSITE" id="PS51904">
    <property type="entry name" value="GLYCOSYL_HYDROL_F25_2"/>
    <property type="match status" value="1"/>
</dbReference>
<dbReference type="OrthoDB" id="9798192at2"/>
<evidence type="ECO:0000256" key="2">
    <source>
        <dbReference type="SAM" id="Phobius"/>
    </source>
</evidence>
<feature type="transmembrane region" description="Helical" evidence="2">
    <location>
        <begin position="6"/>
        <end position="26"/>
    </location>
</feature>
<sequence>MARRVWLWGGLVVIAVAFALATYLLAQSWRPTVANYQFQGIDVSAANGAIDWNAVKAAGADFGYVVATSGSDRDARFEENWHAAAAAELRRGAIHIWSLCRLAADQANNFNTTVPKADDALPPALAIDFGTGCDTRPARDVVIEELRLFIVMVEGRSERPVILLVSRAFEAQYRVTEALDRPIWSAQNFFPPDYAARPWRMWRANDMRRIDGVNGPINWDVVAK</sequence>
<dbReference type="InterPro" id="IPR017853">
    <property type="entry name" value="GH"/>
</dbReference>
<accession>A0A5B8LHL2</accession>
<dbReference type="Gene3D" id="3.20.20.80">
    <property type="entry name" value="Glycosidases"/>
    <property type="match status" value="1"/>
</dbReference>
<comment type="similarity">
    <text evidence="1">Belongs to the glycosyl hydrolase 25 family.</text>
</comment>
<keyword evidence="2" id="KW-0812">Transmembrane</keyword>
<keyword evidence="4" id="KW-1185">Reference proteome</keyword>
<dbReference type="Proteomes" id="UP000315673">
    <property type="component" value="Chromosome"/>
</dbReference>
<dbReference type="PANTHER" id="PTHR34135">
    <property type="entry name" value="LYSOZYME"/>
    <property type="match status" value="1"/>
</dbReference>
<gene>
    <name evidence="3" type="ORF">FPZ24_10125</name>
</gene>
<evidence type="ECO:0000313" key="4">
    <source>
        <dbReference type="Proteomes" id="UP000315673"/>
    </source>
</evidence>
<dbReference type="AlphaFoldDB" id="A0A5B8LHL2"/>
<keyword evidence="2" id="KW-1133">Transmembrane helix</keyword>
<dbReference type="GO" id="GO:0016998">
    <property type="term" value="P:cell wall macromolecule catabolic process"/>
    <property type="evidence" value="ECO:0007669"/>
    <property type="project" value="InterPro"/>
</dbReference>
<proteinExistence type="inferred from homology"/>
<dbReference type="SUPFAM" id="SSF51445">
    <property type="entry name" value="(Trans)glycosidases"/>
    <property type="match status" value="1"/>
</dbReference>
<dbReference type="GO" id="GO:0009253">
    <property type="term" value="P:peptidoglycan catabolic process"/>
    <property type="evidence" value="ECO:0007669"/>
    <property type="project" value="InterPro"/>
</dbReference>
<organism evidence="3 4">
    <name type="scientific">Sphingomonas panacisoli</name>
    <dbReference type="NCBI Taxonomy" id="1813879"/>
    <lineage>
        <taxon>Bacteria</taxon>
        <taxon>Pseudomonadati</taxon>
        <taxon>Pseudomonadota</taxon>
        <taxon>Alphaproteobacteria</taxon>
        <taxon>Sphingomonadales</taxon>
        <taxon>Sphingomonadaceae</taxon>
        <taxon>Sphingomonas</taxon>
    </lineage>
</organism>
<dbReference type="RefSeq" id="WP_146571638.1">
    <property type="nucleotide sequence ID" value="NZ_CP042306.1"/>
</dbReference>
<keyword evidence="2" id="KW-0472">Membrane</keyword>
<dbReference type="PANTHER" id="PTHR34135:SF2">
    <property type="entry name" value="LYSOZYME"/>
    <property type="match status" value="1"/>
</dbReference>